<organism evidence="2 3">
    <name type="scientific">candidate division WWE3 bacterium RIFOXYD1_FULL_39_9</name>
    <dbReference type="NCBI Taxonomy" id="1802649"/>
    <lineage>
        <taxon>Bacteria</taxon>
        <taxon>Katanobacteria</taxon>
    </lineage>
</organism>
<dbReference type="AlphaFoldDB" id="A0A1F4X5E9"/>
<dbReference type="SUPFAM" id="SSF143120">
    <property type="entry name" value="YefM-like"/>
    <property type="match status" value="1"/>
</dbReference>
<accession>A0A1F4X5E9</accession>
<evidence type="ECO:0000313" key="3">
    <source>
        <dbReference type="Proteomes" id="UP000176815"/>
    </source>
</evidence>
<evidence type="ECO:0008006" key="4">
    <source>
        <dbReference type="Google" id="ProtNLM"/>
    </source>
</evidence>
<name>A0A1F4X5E9_UNCKA</name>
<dbReference type="InterPro" id="IPR036165">
    <property type="entry name" value="YefM-like_sf"/>
</dbReference>
<gene>
    <name evidence="2" type="ORF">A2619_02570</name>
</gene>
<evidence type="ECO:0000256" key="1">
    <source>
        <dbReference type="ARBA" id="ARBA00009981"/>
    </source>
</evidence>
<dbReference type="Proteomes" id="UP000176815">
    <property type="component" value="Unassembled WGS sequence"/>
</dbReference>
<dbReference type="EMBL" id="MEWG01000031">
    <property type="protein sequence ID" value="OGC76905.1"/>
    <property type="molecule type" value="Genomic_DNA"/>
</dbReference>
<reference evidence="2 3" key="1">
    <citation type="journal article" date="2016" name="Nat. Commun.">
        <title>Thousands of microbial genomes shed light on interconnected biogeochemical processes in an aquifer system.</title>
        <authorList>
            <person name="Anantharaman K."/>
            <person name="Brown C.T."/>
            <person name="Hug L.A."/>
            <person name="Sharon I."/>
            <person name="Castelle C.J."/>
            <person name="Probst A.J."/>
            <person name="Thomas B.C."/>
            <person name="Singh A."/>
            <person name="Wilkins M.J."/>
            <person name="Karaoz U."/>
            <person name="Brodie E.L."/>
            <person name="Williams K.H."/>
            <person name="Hubbard S.S."/>
            <person name="Banfield J.F."/>
        </authorList>
    </citation>
    <scope>NUCLEOTIDE SEQUENCE [LARGE SCALE GENOMIC DNA]</scope>
</reference>
<comment type="similarity">
    <text evidence="1">Belongs to the phD/YefM antitoxin family.</text>
</comment>
<proteinExistence type="inferred from homology"/>
<comment type="caution">
    <text evidence="2">The sequence shown here is derived from an EMBL/GenBank/DDBJ whole genome shotgun (WGS) entry which is preliminary data.</text>
</comment>
<sequence>MVNHIAITKARINLGSIVKRAHLNGEYFILEKYGIPIAGIMNGNEMEDYLGINKKRVKQKYKKLSSRDKAY</sequence>
<protein>
    <recommendedName>
        <fullName evidence="4">Antitoxin</fullName>
    </recommendedName>
</protein>
<evidence type="ECO:0000313" key="2">
    <source>
        <dbReference type="EMBL" id="OGC76905.1"/>
    </source>
</evidence>